<sequence>MTNPTGFDFTKFVPGFDFLKNLTPGNASSASATAPGWVAPTLDPEELEKRIQELKTVQFWLEQNAKAVGATIQALEVQRMTLATLKGMNMSFNDLAESLKVKPQEAAPAASQYAFTQAEPTQAAPEPEAPKAEPKASKLRSKKAATSGVDPSHWWGALTDQFQHIAAQAMTDMAHRAQAHAATETAAPAAKKTAAKTAARKSAAPKTAARKTTARKTAAKAKR</sequence>
<protein>
    <submittedName>
        <fullName evidence="2">Uncharacterized protein</fullName>
    </submittedName>
</protein>
<proteinExistence type="predicted"/>
<dbReference type="NCBIfam" id="NF043076">
    <property type="entry name" value="PHA_gran_PhaM"/>
    <property type="match status" value="1"/>
</dbReference>
<evidence type="ECO:0000256" key="1">
    <source>
        <dbReference type="SAM" id="MobiDB-lite"/>
    </source>
</evidence>
<gene>
    <name evidence="2" type="ORF">B9Z44_08245</name>
</gene>
<reference evidence="2 3" key="1">
    <citation type="submission" date="2017-04" db="EMBL/GenBank/DDBJ databases">
        <title>Unexpected and diverse lifestyles within the genus Limnohabitans.</title>
        <authorList>
            <person name="Kasalicky V."/>
            <person name="Mehrshad M."/>
            <person name="Andrei S.-A."/>
            <person name="Salcher M."/>
            <person name="Kratochvilova H."/>
            <person name="Simek K."/>
            <person name="Ghai R."/>
        </authorList>
    </citation>
    <scope>NUCLEOTIDE SEQUENCE [LARGE SCALE GENOMIC DNA]</scope>
    <source>
        <strain evidence="2 3">MWH-C5</strain>
    </source>
</reference>
<feature type="compositionally biased region" description="Basic residues" evidence="1">
    <location>
        <begin position="208"/>
        <end position="223"/>
    </location>
</feature>
<evidence type="ECO:0000313" key="2">
    <source>
        <dbReference type="EMBL" id="PUE59562.1"/>
    </source>
</evidence>
<dbReference type="AlphaFoldDB" id="A0A315EUC3"/>
<feature type="region of interest" description="Disordered" evidence="1">
    <location>
        <begin position="110"/>
        <end position="153"/>
    </location>
</feature>
<dbReference type="Proteomes" id="UP000251341">
    <property type="component" value="Unassembled WGS sequence"/>
</dbReference>
<keyword evidence="3" id="KW-1185">Reference proteome</keyword>
<feature type="compositionally biased region" description="Low complexity" evidence="1">
    <location>
        <begin position="116"/>
        <end position="126"/>
    </location>
</feature>
<comment type="caution">
    <text evidence="2">The sequence shown here is derived from an EMBL/GenBank/DDBJ whole genome shotgun (WGS) entry which is preliminary data.</text>
</comment>
<dbReference type="RefSeq" id="WP_108402149.1">
    <property type="nucleotide sequence ID" value="NZ_NESP01000001.1"/>
</dbReference>
<name>A0A315EUC3_9BURK</name>
<accession>A0A315EUC3</accession>
<feature type="region of interest" description="Disordered" evidence="1">
    <location>
        <begin position="176"/>
        <end position="223"/>
    </location>
</feature>
<dbReference type="InterPro" id="IPR050026">
    <property type="entry name" value="PHA_gran_PhaM_N"/>
</dbReference>
<organism evidence="2 3">
    <name type="scientific">Limnohabitans curvus</name>
    <dbReference type="NCBI Taxonomy" id="323423"/>
    <lineage>
        <taxon>Bacteria</taxon>
        <taxon>Pseudomonadati</taxon>
        <taxon>Pseudomonadota</taxon>
        <taxon>Betaproteobacteria</taxon>
        <taxon>Burkholderiales</taxon>
        <taxon>Comamonadaceae</taxon>
        <taxon>Limnohabitans</taxon>
    </lineage>
</organism>
<dbReference type="EMBL" id="NESP01000001">
    <property type="protein sequence ID" value="PUE59562.1"/>
    <property type="molecule type" value="Genomic_DNA"/>
</dbReference>
<evidence type="ECO:0000313" key="3">
    <source>
        <dbReference type="Proteomes" id="UP000251341"/>
    </source>
</evidence>
<feature type="compositionally biased region" description="Low complexity" evidence="1">
    <location>
        <begin position="179"/>
        <end position="207"/>
    </location>
</feature>